<dbReference type="Gene3D" id="3.40.50.300">
    <property type="entry name" value="P-loop containing nucleotide triphosphate hydrolases"/>
    <property type="match status" value="1"/>
</dbReference>
<accession>A0ABY5ZHZ4</accession>
<dbReference type="SUPFAM" id="SSF46894">
    <property type="entry name" value="C-terminal effector domain of the bipartite response regulators"/>
    <property type="match status" value="1"/>
</dbReference>
<dbReference type="InterPro" id="IPR016032">
    <property type="entry name" value="Sig_transdc_resp-reg_C-effctor"/>
</dbReference>
<gene>
    <name evidence="2" type="ORF">Drose_13050</name>
</gene>
<dbReference type="InterPro" id="IPR005158">
    <property type="entry name" value="BTAD"/>
</dbReference>
<dbReference type="PANTHER" id="PTHR47691">
    <property type="entry name" value="REGULATOR-RELATED"/>
    <property type="match status" value="1"/>
</dbReference>
<dbReference type="SUPFAM" id="SSF48452">
    <property type="entry name" value="TPR-like"/>
    <property type="match status" value="2"/>
</dbReference>
<feature type="domain" description="Bacterial transcriptional activator" evidence="1">
    <location>
        <begin position="87"/>
        <end position="237"/>
    </location>
</feature>
<dbReference type="SMART" id="SM01043">
    <property type="entry name" value="BTAD"/>
    <property type="match status" value="1"/>
</dbReference>
<dbReference type="PRINTS" id="PR00364">
    <property type="entry name" value="DISEASERSIST"/>
</dbReference>
<evidence type="ECO:0000259" key="1">
    <source>
        <dbReference type="SMART" id="SM01043"/>
    </source>
</evidence>
<dbReference type="InterPro" id="IPR027417">
    <property type="entry name" value="P-loop_NTPase"/>
</dbReference>
<name>A0ABY5ZHZ4_9ACTN</name>
<dbReference type="Pfam" id="PF03704">
    <property type="entry name" value="BTAD"/>
    <property type="match status" value="1"/>
</dbReference>
<dbReference type="Gene3D" id="1.25.40.10">
    <property type="entry name" value="Tetratricopeptide repeat domain"/>
    <property type="match status" value="1"/>
</dbReference>
<dbReference type="InterPro" id="IPR011990">
    <property type="entry name" value="TPR-like_helical_dom_sf"/>
</dbReference>
<organism evidence="2 3">
    <name type="scientific">Dactylosporangium roseum</name>
    <dbReference type="NCBI Taxonomy" id="47989"/>
    <lineage>
        <taxon>Bacteria</taxon>
        <taxon>Bacillati</taxon>
        <taxon>Actinomycetota</taxon>
        <taxon>Actinomycetes</taxon>
        <taxon>Micromonosporales</taxon>
        <taxon>Micromonosporaceae</taxon>
        <taxon>Dactylosporangium</taxon>
    </lineage>
</organism>
<dbReference type="SUPFAM" id="SSF52540">
    <property type="entry name" value="P-loop containing nucleoside triphosphate hydrolases"/>
    <property type="match status" value="1"/>
</dbReference>
<proteinExistence type="predicted"/>
<keyword evidence="3" id="KW-1185">Reference proteome</keyword>
<dbReference type="EMBL" id="CP073721">
    <property type="protein sequence ID" value="UWZ40362.1"/>
    <property type="molecule type" value="Genomic_DNA"/>
</dbReference>
<evidence type="ECO:0000313" key="3">
    <source>
        <dbReference type="Proteomes" id="UP001058271"/>
    </source>
</evidence>
<dbReference type="PANTHER" id="PTHR47691:SF3">
    <property type="entry name" value="HTH-TYPE TRANSCRIPTIONAL REGULATOR RV0890C-RELATED"/>
    <property type="match status" value="1"/>
</dbReference>
<protein>
    <submittedName>
        <fullName evidence="2">AfsR/SARP family transcriptional regulator</fullName>
    </submittedName>
</protein>
<sequence>MLLPGVFHRGREITAPRLCGLLALLAADLRNGCSTGRLMDGLWPDERPEHPTKALQMLVSRARAQLGPDVVDTTPTGYRLALRDEEVDAAAVLLSASATARHTRAGEHAAALASAEQGLALWPGGPGAGAARDGGVPDDPVAVLRADRAGAYRSLVRFRALALSRLGRSAEAVEPLGDVARQRPRDEEVLLELLRCEAATAGPSAALVRYEAYRRSLRDELGTDPGSALQAVYQELLRGQPPVARNGVPSEPNPLLGRADDIAAVAELVRTCRVTSIVGTGGLGKTRLAYAVSRRADQRVVQVVALAGVRSDDDVTGEVAAVLGVGESLPVTGGRLAARPDVLTAVADALGPGPVLLVLDNCEHVVGGVAELVRVLVARTEELRVLVTSRAPLDLSSESVYLLPELDPATTVELFGQRARAARPGVDLPAEAVEELCRHLDGLPLAVELAAARVRVMSVTEIVRRIDDRFAVLRSGARDTPQRHRTMHAVIDWSWHLLDPAGQAAMRALSIFPDGFTADAAGHLLAGDLGPGDIWHILELLVDQSLLKVAETASGTRFRMLETVREFGAARREDAGETGLATDRFLAWARDFGVTHHASMLGADLGASLEQIRAEQENLVQALRHGLDRRDGATVAATAAVLSGLWIVDSNFTRVATSLGEIVWVLSHYRPEPAFVEATRTAAVLCAVSGLVVRDLGGPARSLVALRRLPPAPPDTPVRAIQIVLGALAESSGSDLTALRELCDRAEPLVAGMANAAASYRWEYANDLDGALKAAGRTLAAFENQEIPWLRAVAHSRIGELRLEAGPADEAVRHLGAALSAVEESGAWSSANRLRWVLVLANLQRGAVDEAERWLERAVQDGGEESAGLSMFDVAVRAEIALGRGDVDAGLRLWRRAADGLRRTERPAVDGDLSGLTPWALEVQAIAVATHTYHGRLDLVEELAGALPRTLSAMTTKPGDANIPVCGALLLAIAVADIDRGNHTGDAHAMRSGARMTALAERFGFPRGFQPAMSATRARRVAEEADRSAYADAVSSYADLDREGLRAAVSAALLARGQLTGSDPA</sequence>
<evidence type="ECO:0000313" key="2">
    <source>
        <dbReference type="EMBL" id="UWZ40362.1"/>
    </source>
</evidence>
<reference evidence="2" key="1">
    <citation type="submission" date="2021-04" db="EMBL/GenBank/DDBJ databases">
        <title>Biosynthetic gene clusters of Dactylosporangioum roseum.</title>
        <authorList>
            <person name="Hartkoorn R.C."/>
            <person name="Beaudoing E."/>
            <person name="Hot D."/>
            <person name="Moureu S."/>
        </authorList>
    </citation>
    <scope>NUCLEOTIDE SEQUENCE</scope>
    <source>
        <strain evidence="2">NRRL B-16295</strain>
    </source>
</reference>
<dbReference type="InterPro" id="IPR036388">
    <property type="entry name" value="WH-like_DNA-bd_sf"/>
</dbReference>
<dbReference type="Gene3D" id="1.10.10.10">
    <property type="entry name" value="Winged helix-like DNA-binding domain superfamily/Winged helix DNA-binding domain"/>
    <property type="match status" value="1"/>
</dbReference>
<dbReference type="Proteomes" id="UP001058271">
    <property type="component" value="Chromosome"/>
</dbReference>